<dbReference type="AlphaFoldDB" id="A0A4P5ZEH4"/>
<dbReference type="SUPFAM" id="SSF88723">
    <property type="entry name" value="PIN domain-like"/>
    <property type="match status" value="1"/>
</dbReference>
<comment type="caution">
    <text evidence="9">The sequence shown here is derived from an EMBL/GenBank/DDBJ whole genome shotgun (WGS) entry which is preliminary data.</text>
</comment>
<dbReference type="PANTHER" id="PTHR33653:SF1">
    <property type="entry name" value="RIBONUCLEASE VAPC2"/>
    <property type="match status" value="1"/>
</dbReference>
<dbReference type="GO" id="GO:0004518">
    <property type="term" value="F:nuclease activity"/>
    <property type="evidence" value="ECO:0007669"/>
    <property type="project" value="UniProtKB-KW"/>
</dbReference>
<comment type="cofactor">
    <cofactor evidence="1">
        <name>Mg(2+)</name>
        <dbReference type="ChEBI" id="CHEBI:18420"/>
    </cofactor>
</comment>
<keyword evidence="2" id="KW-1277">Toxin-antitoxin system</keyword>
<dbReference type="InterPro" id="IPR002716">
    <property type="entry name" value="PIN_dom"/>
</dbReference>
<dbReference type="RefSeq" id="WP_026787380.1">
    <property type="nucleotide sequence ID" value="NZ_BJCD01000034.1"/>
</dbReference>
<evidence type="ECO:0000256" key="5">
    <source>
        <dbReference type="ARBA" id="ARBA00022801"/>
    </source>
</evidence>
<dbReference type="Proteomes" id="UP000299794">
    <property type="component" value="Unassembled WGS sequence"/>
</dbReference>
<dbReference type="InterPro" id="IPR050556">
    <property type="entry name" value="Type_II_TA_system_RNase"/>
</dbReference>
<sequence>MNGSIALDTSVVIRYLNGNQDIVDHVLQFSSIILPVTVIGELIFGAENSGNKLKNLTQYFQFIDACVVLPMGRKTAEIYAQTRFKLKQKGKPIPENDIWIAAQCIENSWILATCDSDFNYVDGLSIEQW</sequence>
<keyword evidence="6" id="KW-0460">Magnesium</keyword>
<dbReference type="CDD" id="cd18753">
    <property type="entry name" value="PIN_VapC4-5_FitB-like"/>
    <property type="match status" value="1"/>
</dbReference>
<evidence type="ECO:0000256" key="6">
    <source>
        <dbReference type="ARBA" id="ARBA00022842"/>
    </source>
</evidence>
<evidence type="ECO:0000256" key="2">
    <source>
        <dbReference type="ARBA" id="ARBA00022649"/>
    </source>
</evidence>
<evidence type="ECO:0000313" key="9">
    <source>
        <dbReference type="EMBL" id="GDZ93394.1"/>
    </source>
</evidence>
<dbReference type="EMBL" id="BJCD01000034">
    <property type="protein sequence ID" value="GDZ93394.1"/>
    <property type="molecule type" value="Genomic_DNA"/>
</dbReference>
<evidence type="ECO:0000256" key="7">
    <source>
        <dbReference type="ARBA" id="ARBA00038093"/>
    </source>
</evidence>
<accession>A0A4P5ZEH4</accession>
<dbReference type="GO" id="GO:0016787">
    <property type="term" value="F:hydrolase activity"/>
    <property type="evidence" value="ECO:0007669"/>
    <property type="project" value="UniProtKB-KW"/>
</dbReference>
<feature type="domain" description="PIN" evidence="8">
    <location>
        <begin position="5"/>
        <end position="123"/>
    </location>
</feature>
<keyword evidence="5" id="KW-0378">Hydrolase</keyword>
<dbReference type="PANTHER" id="PTHR33653">
    <property type="entry name" value="RIBONUCLEASE VAPC2"/>
    <property type="match status" value="1"/>
</dbReference>
<comment type="similarity">
    <text evidence="7">Belongs to the PINc/VapC protein family.</text>
</comment>
<evidence type="ECO:0000256" key="1">
    <source>
        <dbReference type="ARBA" id="ARBA00001946"/>
    </source>
</evidence>
<protein>
    <submittedName>
        <fullName evidence="9">PilT protein domain protein</fullName>
    </submittedName>
</protein>
<gene>
    <name evidence="9" type="ORF">PA905_12300</name>
</gene>
<evidence type="ECO:0000256" key="4">
    <source>
        <dbReference type="ARBA" id="ARBA00022723"/>
    </source>
</evidence>
<keyword evidence="3" id="KW-0540">Nuclease</keyword>
<dbReference type="Pfam" id="PF01850">
    <property type="entry name" value="PIN"/>
    <property type="match status" value="1"/>
</dbReference>
<name>A0A4P5ZEH4_PLAAG</name>
<evidence type="ECO:0000313" key="10">
    <source>
        <dbReference type="Proteomes" id="UP000299794"/>
    </source>
</evidence>
<reference evidence="10" key="1">
    <citation type="submission" date="2019-02" db="EMBL/GenBank/DDBJ databases">
        <title>Draft genome sequence of Planktothrix agardhii NIES-905.</title>
        <authorList>
            <person name="Yamaguchi H."/>
            <person name="Suzuki S."/>
            <person name="Kawachi M."/>
        </authorList>
    </citation>
    <scope>NUCLEOTIDE SEQUENCE [LARGE SCALE GENOMIC DNA]</scope>
    <source>
        <strain evidence="10">CCAP 1459/11A</strain>
    </source>
</reference>
<evidence type="ECO:0000256" key="3">
    <source>
        <dbReference type="ARBA" id="ARBA00022722"/>
    </source>
</evidence>
<keyword evidence="4" id="KW-0479">Metal-binding</keyword>
<proteinExistence type="inferred from homology"/>
<dbReference type="InterPro" id="IPR029060">
    <property type="entry name" value="PIN-like_dom_sf"/>
</dbReference>
<dbReference type="GO" id="GO:0046872">
    <property type="term" value="F:metal ion binding"/>
    <property type="evidence" value="ECO:0007669"/>
    <property type="project" value="UniProtKB-KW"/>
</dbReference>
<evidence type="ECO:0000259" key="8">
    <source>
        <dbReference type="Pfam" id="PF01850"/>
    </source>
</evidence>
<dbReference type="Gene3D" id="3.40.50.1010">
    <property type="entry name" value="5'-nuclease"/>
    <property type="match status" value="1"/>
</dbReference>
<organism evidence="9 10">
    <name type="scientific">Planktothrix agardhii CCAP 1459/11A</name>
    <dbReference type="NCBI Taxonomy" id="282420"/>
    <lineage>
        <taxon>Bacteria</taxon>
        <taxon>Bacillati</taxon>
        <taxon>Cyanobacteriota</taxon>
        <taxon>Cyanophyceae</taxon>
        <taxon>Oscillatoriophycideae</taxon>
        <taxon>Oscillatoriales</taxon>
        <taxon>Microcoleaceae</taxon>
        <taxon>Planktothrix</taxon>
    </lineage>
</organism>